<dbReference type="OrthoDB" id="3541727at2"/>
<evidence type="ECO:0000313" key="5">
    <source>
        <dbReference type="Proteomes" id="UP001519309"/>
    </source>
</evidence>
<evidence type="ECO:0000313" key="3">
    <source>
        <dbReference type="EMBL" id="MBP2053014.1"/>
    </source>
</evidence>
<reference evidence="3 5" key="2">
    <citation type="submission" date="2021-03" db="EMBL/GenBank/DDBJ databases">
        <title>Genomic Encyclopedia of Type Strains, Phase IV (KMG-IV): sequencing the most valuable type-strain genomes for metagenomic binning, comparative biology and taxonomic classification.</title>
        <authorList>
            <person name="Goeker M."/>
        </authorList>
    </citation>
    <scope>NUCLEOTIDE SEQUENCE [LARGE SCALE GENOMIC DNA]</scope>
    <source>
        <strain evidence="3 5">DSM 40499</strain>
    </source>
</reference>
<dbReference type="KEGG" id="sgs:AVL59_07925"/>
<protein>
    <recommendedName>
        <fullName evidence="6">MmpS family membrane protein</fullName>
    </recommendedName>
</protein>
<dbReference type="EMBL" id="JAGGLP010000014">
    <property type="protein sequence ID" value="MBP2053014.1"/>
    <property type="molecule type" value="Genomic_DNA"/>
</dbReference>
<dbReference type="EMBL" id="CP016279">
    <property type="protein sequence ID" value="ANP49543.1"/>
    <property type="molecule type" value="Genomic_DNA"/>
</dbReference>
<dbReference type="Gene3D" id="2.60.40.2880">
    <property type="entry name" value="MmpS1-5, C-terminal soluble domain"/>
    <property type="match status" value="1"/>
</dbReference>
<dbReference type="PROSITE" id="PS51257">
    <property type="entry name" value="PROKAR_LIPOPROTEIN"/>
    <property type="match status" value="1"/>
</dbReference>
<dbReference type="RefSeq" id="WP_067300842.1">
    <property type="nucleotide sequence ID" value="NZ_CP016279.1"/>
</dbReference>
<keyword evidence="5" id="KW-1185">Reference proteome</keyword>
<dbReference type="AlphaFoldDB" id="A0A1B1ASJ6"/>
<dbReference type="InterPro" id="IPR038468">
    <property type="entry name" value="MmpS_C"/>
</dbReference>
<organism evidence="2 4">
    <name type="scientific">Streptomyces griseochromogenes</name>
    <dbReference type="NCBI Taxonomy" id="68214"/>
    <lineage>
        <taxon>Bacteria</taxon>
        <taxon>Bacillati</taxon>
        <taxon>Actinomycetota</taxon>
        <taxon>Actinomycetes</taxon>
        <taxon>Kitasatosporales</taxon>
        <taxon>Streptomycetaceae</taxon>
        <taxon>Streptomyces</taxon>
    </lineage>
</organism>
<accession>A0A1B1ASJ6</accession>
<evidence type="ECO:0000313" key="2">
    <source>
        <dbReference type="EMBL" id="ANP49543.1"/>
    </source>
</evidence>
<evidence type="ECO:0000313" key="4">
    <source>
        <dbReference type="Proteomes" id="UP000092659"/>
    </source>
</evidence>
<dbReference type="STRING" id="68214.AVL59_07925"/>
<dbReference type="Proteomes" id="UP001519309">
    <property type="component" value="Unassembled WGS sequence"/>
</dbReference>
<name>A0A1B1ASJ6_9ACTN</name>
<feature type="compositionally biased region" description="Low complexity" evidence="1">
    <location>
        <begin position="36"/>
        <end position="51"/>
    </location>
</feature>
<evidence type="ECO:0008006" key="6">
    <source>
        <dbReference type="Google" id="ProtNLM"/>
    </source>
</evidence>
<proteinExistence type="predicted"/>
<reference evidence="2 4" key="1">
    <citation type="submission" date="2016-06" db="EMBL/GenBank/DDBJ databases">
        <title>Complete genome sequence of Streptomyces griseochromogenes ATCC 14511, the Blasticidin S producer.</title>
        <authorList>
            <person name="Wu L."/>
        </authorList>
    </citation>
    <scope>NUCLEOTIDE SEQUENCE [LARGE SCALE GENOMIC DNA]</scope>
    <source>
        <strain evidence="2 4">ATCC 14511</strain>
    </source>
</reference>
<sequence length="150" mass="15184">MCKTAVGAIVLVATATLLTGCGSGDTGKDAGRGNGKAHASKSAAAPTADSDAATRTVTLQVSGTGTTQILYNTGDSNGFGNQKLPWTRTATLQLDEVDRKVGVLVSVVPGSVQAANGMLKMASCVIKVDGKQVADNNGGKDGKPCEYKVR</sequence>
<gene>
    <name evidence="2" type="ORF">AVL59_07925</name>
    <name evidence="3" type="ORF">J2Z21_006005</name>
</gene>
<evidence type="ECO:0000256" key="1">
    <source>
        <dbReference type="SAM" id="MobiDB-lite"/>
    </source>
</evidence>
<dbReference type="Proteomes" id="UP000092659">
    <property type="component" value="Chromosome"/>
</dbReference>
<feature type="region of interest" description="Disordered" evidence="1">
    <location>
        <begin position="23"/>
        <end position="51"/>
    </location>
</feature>